<dbReference type="AlphaFoldDB" id="A0A4C1XLA2"/>
<evidence type="ECO:0000313" key="1">
    <source>
        <dbReference type="EMBL" id="GBP63923.1"/>
    </source>
</evidence>
<keyword evidence="2" id="KW-1185">Reference proteome</keyword>
<comment type="caution">
    <text evidence="1">The sequence shown here is derived from an EMBL/GenBank/DDBJ whole genome shotgun (WGS) entry which is preliminary data.</text>
</comment>
<reference evidence="1 2" key="1">
    <citation type="journal article" date="2019" name="Commun. Biol.">
        <title>The bagworm genome reveals a unique fibroin gene that provides high tensile strength.</title>
        <authorList>
            <person name="Kono N."/>
            <person name="Nakamura H."/>
            <person name="Ohtoshi R."/>
            <person name="Tomita M."/>
            <person name="Numata K."/>
            <person name="Arakawa K."/>
        </authorList>
    </citation>
    <scope>NUCLEOTIDE SEQUENCE [LARGE SCALE GENOMIC DNA]</scope>
</reference>
<sequence length="383" mass="43678">MNKAIDGELYPVREVKEKNYPNLVDAELPPIHDGEDAVKPHAGCDPDVVHPETDRLRFKVLIGVLPRTLARSFILDRGASYTLSPPRRSGPDRTTMSIAIHHRRVDSVPHRRLNASSDTRNERFDFSIRCLQLFDSFLTYGNEHAFRAPDSDFKLPVLDIVTTWVTVFYSSPSPLLGHLGLSSEPFDLKVDELLVYPVEAPEHYCHKLKKTAAAKVGSARSTPDPNSTIRKKDIEVGYDFAMIKIRSKIPVTQLSKRFEGEYRRSLETVGWYRNTSCVPPTLRRQTICNPRHQQWIYGLLRTKIHYIQYNARNCAAVKLVTKASQCRKTSKLGKRRKGRGVLDPRITSYAGNSERQSFVRCSARYRQIDKKPILFSISISLSL</sequence>
<accession>A0A4C1XLA2</accession>
<evidence type="ECO:0000313" key="2">
    <source>
        <dbReference type="Proteomes" id="UP000299102"/>
    </source>
</evidence>
<dbReference type="Proteomes" id="UP000299102">
    <property type="component" value="Unassembled WGS sequence"/>
</dbReference>
<organism evidence="1 2">
    <name type="scientific">Eumeta variegata</name>
    <name type="common">Bagworm moth</name>
    <name type="synonym">Eumeta japonica</name>
    <dbReference type="NCBI Taxonomy" id="151549"/>
    <lineage>
        <taxon>Eukaryota</taxon>
        <taxon>Metazoa</taxon>
        <taxon>Ecdysozoa</taxon>
        <taxon>Arthropoda</taxon>
        <taxon>Hexapoda</taxon>
        <taxon>Insecta</taxon>
        <taxon>Pterygota</taxon>
        <taxon>Neoptera</taxon>
        <taxon>Endopterygota</taxon>
        <taxon>Lepidoptera</taxon>
        <taxon>Glossata</taxon>
        <taxon>Ditrysia</taxon>
        <taxon>Tineoidea</taxon>
        <taxon>Psychidae</taxon>
        <taxon>Oiketicinae</taxon>
        <taxon>Eumeta</taxon>
    </lineage>
</organism>
<gene>
    <name evidence="1" type="ORF">EVAR_40174_1</name>
</gene>
<proteinExistence type="predicted"/>
<dbReference type="EMBL" id="BGZK01000883">
    <property type="protein sequence ID" value="GBP63923.1"/>
    <property type="molecule type" value="Genomic_DNA"/>
</dbReference>
<name>A0A4C1XLA2_EUMVA</name>
<protein>
    <submittedName>
        <fullName evidence="1">Uncharacterized protein</fullName>
    </submittedName>
</protein>